<dbReference type="InterPro" id="IPR036259">
    <property type="entry name" value="MFS_trans_sf"/>
</dbReference>
<evidence type="ECO:0000259" key="9">
    <source>
        <dbReference type="PROSITE" id="PS50850"/>
    </source>
</evidence>
<feature type="transmembrane region" description="Helical" evidence="8">
    <location>
        <begin position="434"/>
        <end position="453"/>
    </location>
</feature>
<keyword evidence="4 8" id="KW-1133">Transmembrane helix</keyword>
<dbReference type="EMBL" id="VJMH01006938">
    <property type="protein sequence ID" value="KAF0687329.1"/>
    <property type="molecule type" value="Genomic_DNA"/>
</dbReference>
<feature type="compositionally biased region" description="Basic and acidic residues" evidence="7">
    <location>
        <begin position="464"/>
        <end position="475"/>
    </location>
</feature>
<comment type="subcellular location">
    <subcellularLocation>
        <location evidence="1">Membrane</location>
        <topology evidence="1">Multi-pass membrane protein</topology>
    </subcellularLocation>
</comment>
<evidence type="ECO:0000256" key="5">
    <source>
        <dbReference type="ARBA" id="ARBA00023136"/>
    </source>
</evidence>
<name>A0A485LGD7_9STRA</name>
<evidence type="ECO:0000256" key="6">
    <source>
        <dbReference type="ARBA" id="ARBA00024338"/>
    </source>
</evidence>
<feature type="region of interest" description="Disordered" evidence="7">
    <location>
        <begin position="464"/>
        <end position="483"/>
    </location>
</feature>
<dbReference type="InterPro" id="IPR044770">
    <property type="entry name" value="MFS_spinster-like"/>
</dbReference>
<comment type="similarity">
    <text evidence="6">Belongs to the major facilitator superfamily. Spinster (TC 2.A.1.49) family.</text>
</comment>
<evidence type="ECO:0000313" key="11">
    <source>
        <dbReference type="EMBL" id="VFT97616.1"/>
    </source>
</evidence>
<feature type="transmembrane region" description="Helical" evidence="8">
    <location>
        <begin position="318"/>
        <end position="335"/>
    </location>
</feature>
<evidence type="ECO:0000256" key="8">
    <source>
        <dbReference type="SAM" id="Phobius"/>
    </source>
</evidence>
<dbReference type="PROSITE" id="PS50850">
    <property type="entry name" value="MFS"/>
    <property type="match status" value="1"/>
</dbReference>
<protein>
    <submittedName>
        <fullName evidence="11">Aste57867_20939 protein</fullName>
    </submittedName>
</protein>
<dbReference type="GO" id="GO:0016020">
    <property type="term" value="C:membrane"/>
    <property type="evidence" value="ECO:0007669"/>
    <property type="project" value="UniProtKB-SubCell"/>
</dbReference>
<dbReference type="PANTHER" id="PTHR23505">
    <property type="entry name" value="SPINSTER"/>
    <property type="match status" value="1"/>
</dbReference>
<dbReference type="SUPFAM" id="SSF103473">
    <property type="entry name" value="MFS general substrate transporter"/>
    <property type="match status" value="1"/>
</dbReference>
<evidence type="ECO:0000256" key="3">
    <source>
        <dbReference type="ARBA" id="ARBA00022692"/>
    </source>
</evidence>
<keyword evidence="3 8" id="KW-0812">Transmembrane</keyword>
<evidence type="ECO:0000313" key="10">
    <source>
        <dbReference type="EMBL" id="KAF0687329.1"/>
    </source>
</evidence>
<keyword evidence="12" id="KW-1185">Reference proteome</keyword>
<dbReference type="Pfam" id="PF07690">
    <property type="entry name" value="MFS_1"/>
    <property type="match status" value="1"/>
</dbReference>
<evidence type="ECO:0000313" key="12">
    <source>
        <dbReference type="Proteomes" id="UP000332933"/>
    </source>
</evidence>
<feature type="transmembrane region" description="Helical" evidence="8">
    <location>
        <begin position="140"/>
        <end position="159"/>
    </location>
</feature>
<gene>
    <name evidence="11" type="primary">Aste57867_20939</name>
    <name evidence="10" type="ORF">As57867_020871</name>
    <name evidence="11" type="ORF">ASTE57867_20939</name>
</gene>
<feature type="transmembrane region" description="Helical" evidence="8">
    <location>
        <begin position="49"/>
        <end position="71"/>
    </location>
</feature>
<dbReference type="AlphaFoldDB" id="A0A485LGD7"/>
<sequence length="502" mass="53416">MQLRATHAVLILCLINTINFIYCVIIPSAPTQFQTFVQHALAVNSTNVYMGLVESANFTSYAIALVVFGFLSKSQRPFHLVSLGICLWVLAAALCGLARPASSFAMIVVGRAVSGIAEGSYSAISPPLIETHAPESTRNVWLGVYYACMSLGTGVGYFYGSFMARAYGWDMSFLVAGVVMAPLLFITTCCIPPQLNAPLCVSTNSSEARCRRATSSTAKHETPTDDVVSILQSPMFLSSTLGMAALTFFVEGVAVFGPSILLGRHTFPADYVATIFGAAVVVGGIVGGTLGGYVMDVACVGHENNAAFRLAMACRQRFVFVGLSLPLAVGAVAAIDHPPTFLLLFVLAVVCVYATMGTTTTTILLTVSPARRGLATGIHTALTQLLGSVPAPLVIGLVKDALAPGCGASDEGTHARLDDCDTPANQRGLQTTMLLLMLWLLWPLVFWTFSLWWQTRHPLHEPTIDTDAKKRHDDNNPTTQTTTTTIATVVQPDDSRGAAASV</sequence>
<dbReference type="Proteomes" id="UP000332933">
    <property type="component" value="Unassembled WGS sequence"/>
</dbReference>
<dbReference type="InterPro" id="IPR011701">
    <property type="entry name" value="MFS"/>
</dbReference>
<reference evidence="11 12" key="1">
    <citation type="submission" date="2019-03" db="EMBL/GenBank/DDBJ databases">
        <authorList>
            <person name="Gaulin E."/>
            <person name="Dumas B."/>
        </authorList>
    </citation>
    <scope>NUCLEOTIDE SEQUENCE [LARGE SCALE GENOMIC DNA]</scope>
    <source>
        <strain evidence="11">CBS 568.67</strain>
    </source>
</reference>
<feature type="transmembrane region" description="Helical" evidence="8">
    <location>
        <begin position="171"/>
        <end position="195"/>
    </location>
</feature>
<keyword evidence="2" id="KW-0813">Transport</keyword>
<evidence type="ECO:0000256" key="2">
    <source>
        <dbReference type="ARBA" id="ARBA00022448"/>
    </source>
</evidence>
<proteinExistence type="inferred from homology"/>
<evidence type="ECO:0000256" key="1">
    <source>
        <dbReference type="ARBA" id="ARBA00004141"/>
    </source>
</evidence>
<evidence type="ECO:0000256" key="4">
    <source>
        <dbReference type="ARBA" id="ARBA00022989"/>
    </source>
</evidence>
<feature type="transmembrane region" description="Helical" evidence="8">
    <location>
        <begin position="7"/>
        <end position="29"/>
    </location>
</feature>
<accession>A0A485LGD7</accession>
<dbReference type="InterPro" id="IPR020846">
    <property type="entry name" value="MFS_dom"/>
</dbReference>
<organism evidence="11 12">
    <name type="scientific">Aphanomyces stellatus</name>
    <dbReference type="NCBI Taxonomy" id="120398"/>
    <lineage>
        <taxon>Eukaryota</taxon>
        <taxon>Sar</taxon>
        <taxon>Stramenopiles</taxon>
        <taxon>Oomycota</taxon>
        <taxon>Saprolegniomycetes</taxon>
        <taxon>Saprolegniales</taxon>
        <taxon>Verrucalvaceae</taxon>
        <taxon>Aphanomyces</taxon>
    </lineage>
</organism>
<keyword evidence="5 8" id="KW-0472">Membrane</keyword>
<reference evidence="10" key="2">
    <citation type="submission" date="2019-06" db="EMBL/GenBank/DDBJ databases">
        <title>Genomics analysis of Aphanomyces spp. identifies a new class of oomycete effector associated with host adaptation.</title>
        <authorList>
            <person name="Gaulin E."/>
        </authorList>
    </citation>
    <scope>NUCLEOTIDE SEQUENCE</scope>
    <source>
        <strain evidence="10">CBS 578.67</strain>
    </source>
</reference>
<feature type="domain" description="Major facilitator superfamily (MFS) profile" evidence="9">
    <location>
        <begin position="8"/>
        <end position="456"/>
    </location>
</feature>
<dbReference type="EMBL" id="CAADRA010006964">
    <property type="protein sequence ID" value="VFT97616.1"/>
    <property type="molecule type" value="Genomic_DNA"/>
</dbReference>
<dbReference type="GO" id="GO:0022857">
    <property type="term" value="F:transmembrane transporter activity"/>
    <property type="evidence" value="ECO:0007669"/>
    <property type="project" value="InterPro"/>
</dbReference>
<dbReference type="OrthoDB" id="6770063at2759"/>
<evidence type="ECO:0000256" key="7">
    <source>
        <dbReference type="SAM" id="MobiDB-lite"/>
    </source>
</evidence>
<feature type="transmembrane region" description="Helical" evidence="8">
    <location>
        <begin position="235"/>
        <end position="256"/>
    </location>
</feature>
<dbReference type="Gene3D" id="1.20.1250.20">
    <property type="entry name" value="MFS general substrate transporter like domains"/>
    <property type="match status" value="1"/>
</dbReference>
<feature type="transmembrane region" description="Helical" evidence="8">
    <location>
        <begin position="341"/>
        <end position="365"/>
    </location>
</feature>
<feature type="transmembrane region" description="Helical" evidence="8">
    <location>
        <begin position="78"/>
        <end position="99"/>
    </location>
</feature>
<dbReference type="PANTHER" id="PTHR23505:SF79">
    <property type="entry name" value="PROTEIN SPINSTER"/>
    <property type="match status" value="1"/>
</dbReference>